<feature type="region of interest" description="Disordered" evidence="11">
    <location>
        <begin position="22"/>
        <end position="134"/>
    </location>
</feature>
<dbReference type="PANTHER" id="PTHR46765">
    <property type="entry name" value="P-LOOP CONTAINING NUCLEOSIDE TRIPHOSPHATE HYDROLASES SUPERFAMILY PROTEIN"/>
    <property type="match status" value="1"/>
</dbReference>
<evidence type="ECO:0000259" key="12">
    <source>
        <dbReference type="SMART" id="SM00382"/>
    </source>
</evidence>
<keyword evidence="8" id="KW-0539">Nucleus</keyword>
<dbReference type="CDD" id="cd18140">
    <property type="entry name" value="HLD_clamp_RFC"/>
    <property type="match status" value="1"/>
</dbReference>
<evidence type="ECO:0000313" key="14">
    <source>
        <dbReference type="Proteomes" id="UP001152523"/>
    </source>
</evidence>
<evidence type="ECO:0000256" key="6">
    <source>
        <dbReference type="ARBA" id="ARBA00022840"/>
    </source>
</evidence>
<comment type="caution">
    <text evidence="13">The sequence shown here is derived from an EMBL/GenBank/DDBJ whole genome shotgun (WGS) entry which is preliminary data.</text>
</comment>
<accession>A0AAV0D7D8</accession>
<evidence type="ECO:0000256" key="11">
    <source>
        <dbReference type="SAM" id="MobiDB-lite"/>
    </source>
</evidence>
<evidence type="ECO:0000313" key="13">
    <source>
        <dbReference type="EMBL" id="CAH9091590.1"/>
    </source>
</evidence>
<feature type="compositionally biased region" description="Basic and acidic residues" evidence="11">
    <location>
        <begin position="104"/>
        <end position="116"/>
    </location>
</feature>
<dbReference type="GO" id="GO:0009536">
    <property type="term" value="C:plastid"/>
    <property type="evidence" value="ECO:0007669"/>
    <property type="project" value="UniProtKB-SubCell"/>
</dbReference>
<dbReference type="AlphaFoldDB" id="A0AAV0D7D8"/>
<dbReference type="PANTHER" id="PTHR46765:SF1">
    <property type="entry name" value="P-LOOP CONTAINING NUCLEOSIDE TRIPHOSPHATE HYDROLASES SUPERFAMILY PROTEIN"/>
    <property type="match status" value="1"/>
</dbReference>
<feature type="compositionally biased region" description="Pro residues" evidence="11">
    <location>
        <begin position="56"/>
        <end position="81"/>
    </location>
</feature>
<feature type="compositionally biased region" description="Basic and acidic residues" evidence="11">
    <location>
        <begin position="317"/>
        <end position="334"/>
    </location>
</feature>
<evidence type="ECO:0000256" key="8">
    <source>
        <dbReference type="ARBA" id="ARBA00023242"/>
    </source>
</evidence>
<gene>
    <name evidence="13" type="ORF">CEPIT_LOCUS11769</name>
</gene>
<keyword evidence="14" id="KW-1185">Reference proteome</keyword>
<dbReference type="Proteomes" id="UP001152523">
    <property type="component" value="Unassembled WGS sequence"/>
</dbReference>
<dbReference type="GO" id="GO:0016887">
    <property type="term" value="F:ATP hydrolysis activity"/>
    <property type="evidence" value="ECO:0007669"/>
    <property type="project" value="InterPro"/>
</dbReference>
<dbReference type="InterPro" id="IPR053016">
    <property type="entry name" value="CTF18-RFC_complex"/>
</dbReference>
<protein>
    <recommendedName>
        <fullName evidence="12">AAA+ ATPase domain-containing protein</fullName>
    </recommendedName>
</protein>
<dbReference type="InterPro" id="IPR027417">
    <property type="entry name" value="P-loop_NTPase"/>
</dbReference>
<evidence type="ECO:0000256" key="4">
    <source>
        <dbReference type="ARBA" id="ARBA00022705"/>
    </source>
</evidence>
<dbReference type="InterPro" id="IPR003593">
    <property type="entry name" value="AAA+_ATPase"/>
</dbReference>
<dbReference type="SUPFAM" id="SSF52540">
    <property type="entry name" value="P-loop containing nucleoside triphosphate hydrolases"/>
    <property type="match status" value="1"/>
</dbReference>
<dbReference type="GO" id="GO:0005524">
    <property type="term" value="F:ATP binding"/>
    <property type="evidence" value="ECO:0007669"/>
    <property type="project" value="UniProtKB-KW"/>
</dbReference>
<dbReference type="EMBL" id="CAMAPF010000069">
    <property type="protein sequence ID" value="CAH9091590.1"/>
    <property type="molecule type" value="Genomic_DNA"/>
</dbReference>
<evidence type="ECO:0000256" key="5">
    <source>
        <dbReference type="ARBA" id="ARBA00022741"/>
    </source>
</evidence>
<sequence length="977" mass="110506">MDMDFPDPSELEWLESNSYHIHDDLELEEDFLQPPSPPSEPDEETADQIPAKSADPPLPRNPSLQLPPKPTLAIPPKPPTLPNQTKKRFRPDPGPVLAENEVSNEEKRSRVERTESEADEDWLRYSPPPAPEVVEKEVEKEKTLSRYAMEIDGDCVPVTGLDGERVYAKICRHHMKERIGKLDTKCESTALIRESVRVLMQKMEHEEFTKALQASCEHQIEASPPKATILTEQLWVEKYAPSSFTELLSNEHTNREVLTWLKQWDSCVYGSEIKSTTEHVLSALRHHSTVKRPKFSARQSFGMNRQPMFGKGGAHNHQFEEKDKSNDFKDAGDKKQKHSGPPEQKILLLCGPPGLGKTTLAHVAARHCGYRVVEINASDDRSSSTIEAKILDSVQMNSVFADSKPKCLVIDEIDGALNDGKGAVEVILKLVSAERKSYAEKENDLQGVHSVRKSSKKKERNASLLRPVICICNDLYAPALRPLRQVAKVHVFVQPTVARVVNRLKYICNKEGLKTSSFGLTALVEFAECDIRSCLNTLQFLHKRKEILNVLELSSQVVGRKDASRSAFDIWKEIFQKRKAKNERKYNTSFRHISNDFESLHSLISNRGDFDLIFDGIHENVLHLRYHDPMMQTSAKSLDILGDSDIIHQYTMRTQHMPLLAYQPSFAIAIHGLVAQVERPNIEWPKSFHRYRTSSIEKMETFHLWHNKMTPFISRHLSTRSFVEDLISPLLHILSPPTLKPVSLHLLSEKDKRDLAQLVDTMVSYAITYKNIKSDPSLGPMKHDHALDSSMLSFEPPIAGFINFKGYVSCHFMLASAMKSVLVHEVEKQKILQSSRSQLGHPTDSFMDEKHPAIRSTNTSLVPSRFHSMNTSADKDPSVSSTSHIQKMSELSASSSPSATEVNEVAPAKASSEKKKPTKGSFNFFDRFKKLNSKGSQDINSANQGPTERDSRPLLFKFNEGFTNAVKRPVRIQEFLL</sequence>
<comment type="similarity">
    <text evidence="10">Belongs to the activator 1 small subunits family. CTF18 subfamily.</text>
</comment>
<evidence type="ECO:0000256" key="9">
    <source>
        <dbReference type="ARBA" id="ARBA00023306"/>
    </source>
</evidence>
<dbReference type="GO" id="GO:0005634">
    <property type="term" value="C:nucleus"/>
    <property type="evidence" value="ECO:0007669"/>
    <property type="project" value="UniProtKB-SubCell"/>
</dbReference>
<reference evidence="13" key="1">
    <citation type="submission" date="2022-07" db="EMBL/GenBank/DDBJ databases">
        <authorList>
            <person name="Macas J."/>
            <person name="Novak P."/>
            <person name="Neumann P."/>
        </authorList>
    </citation>
    <scope>NUCLEOTIDE SEQUENCE</scope>
</reference>
<dbReference type="Pfam" id="PF00004">
    <property type="entry name" value="AAA"/>
    <property type="match status" value="1"/>
</dbReference>
<evidence type="ECO:0000256" key="10">
    <source>
        <dbReference type="ARBA" id="ARBA00043975"/>
    </source>
</evidence>
<feature type="compositionally biased region" description="Polar residues" evidence="11">
    <location>
        <begin position="855"/>
        <end position="886"/>
    </location>
</feature>
<evidence type="ECO:0000256" key="7">
    <source>
        <dbReference type="ARBA" id="ARBA00023125"/>
    </source>
</evidence>
<comment type="subunit">
    <text evidence="3">Heterotetramer of subunits RFC2, RFC3, RFC4 and RFC5 that can form a complex with RFC1.</text>
</comment>
<keyword evidence="7" id="KW-0238">DNA-binding</keyword>
<dbReference type="CDD" id="cd00009">
    <property type="entry name" value="AAA"/>
    <property type="match status" value="1"/>
</dbReference>
<dbReference type="GO" id="GO:0003677">
    <property type="term" value="F:DNA binding"/>
    <property type="evidence" value="ECO:0007669"/>
    <property type="project" value="UniProtKB-KW"/>
</dbReference>
<keyword evidence="9" id="KW-0131">Cell cycle</keyword>
<keyword evidence="6" id="KW-0067">ATP-binding</keyword>
<feature type="region of interest" description="Disordered" evidence="11">
    <location>
        <begin position="832"/>
        <end position="921"/>
    </location>
</feature>
<proteinExistence type="inferred from homology"/>
<evidence type="ECO:0000256" key="3">
    <source>
        <dbReference type="ARBA" id="ARBA00011480"/>
    </source>
</evidence>
<dbReference type="Gene3D" id="3.40.50.300">
    <property type="entry name" value="P-loop containing nucleotide triphosphate hydrolases"/>
    <property type="match status" value="1"/>
</dbReference>
<dbReference type="Gene3D" id="1.10.8.60">
    <property type="match status" value="1"/>
</dbReference>
<dbReference type="InterPro" id="IPR047854">
    <property type="entry name" value="RFC_lid"/>
</dbReference>
<evidence type="ECO:0000256" key="2">
    <source>
        <dbReference type="ARBA" id="ARBA00004474"/>
    </source>
</evidence>
<keyword evidence="4" id="KW-0235">DNA replication</keyword>
<organism evidence="13 14">
    <name type="scientific">Cuscuta epithymum</name>
    <dbReference type="NCBI Taxonomy" id="186058"/>
    <lineage>
        <taxon>Eukaryota</taxon>
        <taxon>Viridiplantae</taxon>
        <taxon>Streptophyta</taxon>
        <taxon>Embryophyta</taxon>
        <taxon>Tracheophyta</taxon>
        <taxon>Spermatophyta</taxon>
        <taxon>Magnoliopsida</taxon>
        <taxon>eudicotyledons</taxon>
        <taxon>Gunneridae</taxon>
        <taxon>Pentapetalae</taxon>
        <taxon>asterids</taxon>
        <taxon>lamiids</taxon>
        <taxon>Solanales</taxon>
        <taxon>Convolvulaceae</taxon>
        <taxon>Cuscuteae</taxon>
        <taxon>Cuscuta</taxon>
        <taxon>Cuscuta subgen. Cuscuta</taxon>
    </lineage>
</organism>
<dbReference type="GO" id="GO:0006260">
    <property type="term" value="P:DNA replication"/>
    <property type="evidence" value="ECO:0007669"/>
    <property type="project" value="UniProtKB-KW"/>
</dbReference>
<dbReference type="SMART" id="SM00382">
    <property type="entry name" value="AAA"/>
    <property type="match status" value="1"/>
</dbReference>
<feature type="region of interest" description="Disordered" evidence="11">
    <location>
        <begin position="305"/>
        <end position="344"/>
    </location>
</feature>
<comment type="subcellular location">
    <subcellularLocation>
        <location evidence="1">Nucleus</location>
    </subcellularLocation>
    <subcellularLocation>
        <location evidence="2">Plastid</location>
    </subcellularLocation>
</comment>
<feature type="domain" description="AAA+ ATPase" evidence="12">
    <location>
        <begin position="343"/>
        <end position="496"/>
    </location>
</feature>
<evidence type="ECO:0000256" key="1">
    <source>
        <dbReference type="ARBA" id="ARBA00004123"/>
    </source>
</evidence>
<dbReference type="InterPro" id="IPR003959">
    <property type="entry name" value="ATPase_AAA_core"/>
</dbReference>
<keyword evidence="5" id="KW-0547">Nucleotide-binding</keyword>
<name>A0AAV0D7D8_9ASTE</name>
<feature type="compositionally biased region" description="Low complexity" evidence="11">
    <location>
        <begin position="889"/>
        <end position="898"/>
    </location>
</feature>